<dbReference type="InterPro" id="IPR001387">
    <property type="entry name" value="Cro/C1-type_HTH"/>
</dbReference>
<evidence type="ECO:0000256" key="1">
    <source>
        <dbReference type="SAM" id="MobiDB-lite"/>
    </source>
</evidence>
<reference evidence="3 4" key="1">
    <citation type="journal article" date="2013" name="Genome Announc.">
        <title>Complete Genome Sequence of Mycobacterium massiliense Clinical Strain Asan 50594, Belonging to the Type II Genotype.</title>
        <authorList>
            <person name="Kim B.J."/>
            <person name="Kim B.R."/>
            <person name="Hong S.H."/>
            <person name="Seok S.H."/>
            <person name="Kook Y.H."/>
            <person name="Kim B.J."/>
        </authorList>
    </citation>
    <scope>NUCLEOTIDE SEQUENCE [LARGE SCALE GENOMIC DNA]</scope>
    <source>
        <strain evidence="3 4">50594</strain>
    </source>
</reference>
<dbReference type="Proteomes" id="UP000013961">
    <property type="component" value="Chromosome"/>
</dbReference>
<feature type="region of interest" description="Disordered" evidence="1">
    <location>
        <begin position="219"/>
        <end position="269"/>
    </location>
</feature>
<proteinExistence type="predicted"/>
<dbReference type="KEGG" id="mabb:MASS_3405"/>
<dbReference type="CDD" id="cd00093">
    <property type="entry name" value="HTH_XRE"/>
    <property type="match status" value="1"/>
</dbReference>
<dbReference type="AlphaFoldDB" id="A0AB33AE23"/>
<dbReference type="InterPro" id="IPR010982">
    <property type="entry name" value="Lambda_DNA-bd_dom_sf"/>
</dbReference>
<dbReference type="PROSITE" id="PS50943">
    <property type="entry name" value="HTH_CROC1"/>
    <property type="match status" value="1"/>
</dbReference>
<feature type="compositionally biased region" description="Basic and acidic residues" evidence="1">
    <location>
        <begin position="250"/>
        <end position="261"/>
    </location>
</feature>
<sequence>MRRIMRKCFPIREEVLSMTDDNEKRLGSLIRARRKHPEVQLHTAAELAEAAGVSLRLISDIETGKRSNLLSRNKDAIEQAIKWAPGSIDDVLDGGAPTLWEDLEREHPMLNPGVPIELVAQTLSSLLDKMEKIDKLETLMEGQIGYFQGVADANSRFPAPVELEQALAESRAEERNARIFFGQQIMKTIAAADPATSDKVLELFTPLLARAMDPEALKLPSTRSGNVTSIARRRPAGPPPDLEDLGVAASRREKQSDRERNDDDSDGLYVLSLQDLSSGDRTRREFTSRTEAEAYAREFLIAQGEKPRMVDAAIKDAGRHTADTSGSGYGIRIRKVKSASQSLKREPGGFEVEFYDPRTDSNFGRMVAPTRKEAERLAREELLRLGEAKENVDNAVRNAGYTVADTRHGGYGVRIAELADQ</sequence>
<protein>
    <recommendedName>
        <fullName evidence="2">HTH cro/C1-type domain-containing protein</fullName>
    </recommendedName>
</protein>
<evidence type="ECO:0000259" key="2">
    <source>
        <dbReference type="PROSITE" id="PS50943"/>
    </source>
</evidence>
<organism evidence="3 4">
    <name type="scientific">Mycobacteroides abscessus subsp. bolletii 50594</name>
    <dbReference type="NCBI Taxonomy" id="1303024"/>
    <lineage>
        <taxon>Bacteria</taxon>
        <taxon>Bacillati</taxon>
        <taxon>Actinomycetota</taxon>
        <taxon>Actinomycetes</taxon>
        <taxon>Mycobacteriales</taxon>
        <taxon>Mycobacteriaceae</taxon>
        <taxon>Mycobacteroides</taxon>
        <taxon>Mycobacteroides abscessus</taxon>
    </lineage>
</organism>
<dbReference type="Gene3D" id="1.10.260.40">
    <property type="entry name" value="lambda repressor-like DNA-binding domains"/>
    <property type="match status" value="1"/>
</dbReference>
<name>A0AB33AE23_9MYCO</name>
<dbReference type="SUPFAM" id="SSF47413">
    <property type="entry name" value="lambda repressor-like DNA-binding domains"/>
    <property type="match status" value="1"/>
</dbReference>
<evidence type="ECO:0000313" key="3">
    <source>
        <dbReference type="EMBL" id="AGM30007.1"/>
    </source>
</evidence>
<gene>
    <name evidence="3" type="ORF">MASS_3405</name>
</gene>
<accession>A0AB33AE23</accession>
<evidence type="ECO:0000313" key="4">
    <source>
        <dbReference type="Proteomes" id="UP000013961"/>
    </source>
</evidence>
<dbReference type="EMBL" id="CP004374">
    <property type="protein sequence ID" value="AGM30007.1"/>
    <property type="molecule type" value="Genomic_DNA"/>
</dbReference>
<dbReference type="GO" id="GO:0003677">
    <property type="term" value="F:DNA binding"/>
    <property type="evidence" value="ECO:0007669"/>
    <property type="project" value="InterPro"/>
</dbReference>
<feature type="domain" description="HTH cro/C1-type" evidence="2">
    <location>
        <begin position="43"/>
        <end position="67"/>
    </location>
</feature>